<protein>
    <submittedName>
        <fullName evidence="2">Uncharacterized protein</fullName>
    </submittedName>
</protein>
<proteinExistence type="predicted"/>
<feature type="region of interest" description="Disordered" evidence="1">
    <location>
        <begin position="175"/>
        <end position="207"/>
    </location>
</feature>
<feature type="compositionally biased region" description="Basic residues" evidence="1">
    <location>
        <begin position="187"/>
        <end position="200"/>
    </location>
</feature>
<dbReference type="GO" id="GO:0003351">
    <property type="term" value="P:epithelial cilium movement involved in extracellular fluid movement"/>
    <property type="evidence" value="ECO:0007669"/>
    <property type="project" value="TreeGrafter"/>
</dbReference>
<dbReference type="InterPro" id="IPR026173">
    <property type="entry name" value="SPAG17"/>
</dbReference>
<keyword evidence="3" id="KW-1185">Reference proteome</keyword>
<gene>
    <name evidence="2" type="ORF">DILT_LOCUS6544</name>
</gene>
<dbReference type="EMBL" id="UYRU01049780">
    <property type="protein sequence ID" value="VDN10713.1"/>
    <property type="molecule type" value="Genomic_DNA"/>
</dbReference>
<dbReference type="AlphaFoldDB" id="A0A3P7LJ18"/>
<dbReference type="GO" id="GO:0005576">
    <property type="term" value="C:extracellular region"/>
    <property type="evidence" value="ECO:0007669"/>
    <property type="project" value="GOC"/>
</dbReference>
<dbReference type="Proteomes" id="UP000281553">
    <property type="component" value="Unassembled WGS sequence"/>
</dbReference>
<evidence type="ECO:0000313" key="3">
    <source>
        <dbReference type="Proteomes" id="UP000281553"/>
    </source>
</evidence>
<accession>A0A3P7LJ18</accession>
<reference evidence="2 3" key="1">
    <citation type="submission" date="2018-11" db="EMBL/GenBank/DDBJ databases">
        <authorList>
            <consortium name="Pathogen Informatics"/>
        </authorList>
    </citation>
    <scope>NUCLEOTIDE SEQUENCE [LARGE SCALE GENOMIC DNA]</scope>
</reference>
<feature type="compositionally biased region" description="Polar residues" evidence="1">
    <location>
        <begin position="175"/>
        <end position="186"/>
    </location>
</feature>
<dbReference type="GO" id="GO:1904158">
    <property type="term" value="P:axonemal central apparatus assembly"/>
    <property type="evidence" value="ECO:0007669"/>
    <property type="project" value="TreeGrafter"/>
</dbReference>
<name>A0A3P7LJ18_DIBLA</name>
<dbReference type="PANTHER" id="PTHR21963">
    <property type="entry name" value="PF6"/>
    <property type="match status" value="1"/>
</dbReference>
<organism evidence="2 3">
    <name type="scientific">Dibothriocephalus latus</name>
    <name type="common">Fish tapeworm</name>
    <name type="synonym">Diphyllobothrium latum</name>
    <dbReference type="NCBI Taxonomy" id="60516"/>
    <lineage>
        <taxon>Eukaryota</taxon>
        <taxon>Metazoa</taxon>
        <taxon>Spiralia</taxon>
        <taxon>Lophotrochozoa</taxon>
        <taxon>Platyhelminthes</taxon>
        <taxon>Cestoda</taxon>
        <taxon>Eucestoda</taxon>
        <taxon>Diphyllobothriidea</taxon>
        <taxon>Diphyllobothriidae</taxon>
        <taxon>Dibothriocephalus</taxon>
    </lineage>
</organism>
<dbReference type="GO" id="GO:1990716">
    <property type="term" value="C:axonemal central apparatus"/>
    <property type="evidence" value="ECO:0007669"/>
    <property type="project" value="TreeGrafter"/>
</dbReference>
<evidence type="ECO:0000313" key="2">
    <source>
        <dbReference type="EMBL" id="VDN10713.1"/>
    </source>
</evidence>
<sequence>MYPRSNDDDAQSIVGENLRTPLVELLVNQEGLLNPQDATEAGQNESLFHIGSATIKELLKSTQKRDLGNWCLREKLTKDQFIQRAFELLFEFPYVEVFKQRRNNGELVVLHKNVDCRLPSSYNSQSSWMHTSDLGFRAYLHTISDKIASWTKEQEAFYQATLLSNEIKMATQETIETPKSASTQKGQKVRTKTKTNKKGRNSISKGEAPLETVAEKEIFDENGEYIVKGSLKDELRKKVIPVSCKAHLFSSAVEII</sequence>
<evidence type="ECO:0000256" key="1">
    <source>
        <dbReference type="SAM" id="MobiDB-lite"/>
    </source>
</evidence>
<dbReference type="OrthoDB" id="10257153at2759"/>
<dbReference type="PANTHER" id="PTHR21963:SF1">
    <property type="entry name" value="SPERM-ASSOCIATED ANTIGEN 17"/>
    <property type="match status" value="1"/>
</dbReference>